<dbReference type="GO" id="GO:0003677">
    <property type="term" value="F:DNA binding"/>
    <property type="evidence" value="ECO:0007669"/>
    <property type="project" value="UniProtKB-KW"/>
</dbReference>
<keyword evidence="2" id="KW-0229">DNA integration</keyword>
<organism evidence="6 7">
    <name type="scientific">Maribacter algarum</name>
    <name type="common">ex Zhang et al. 2020</name>
    <dbReference type="NCBI Taxonomy" id="2578118"/>
    <lineage>
        <taxon>Bacteria</taxon>
        <taxon>Pseudomonadati</taxon>
        <taxon>Bacteroidota</taxon>
        <taxon>Flavobacteriia</taxon>
        <taxon>Flavobacteriales</taxon>
        <taxon>Flavobacteriaceae</taxon>
        <taxon>Maribacter</taxon>
    </lineage>
</organism>
<dbReference type="OrthoDB" id="9801717at2"/>
<accession>A0A5S3PIL3</accession>
<reference evidence="6 7" key="1">
    <citation type="submission" date="2019-05" db="EMBL/GenBank/DDBJ databases">
        <authorList>
            <person name="Zhang J.-Y."/>
            <person name="Feg X."/>
            <person name="Du Z.-J."/>
        </authorList>
    </citation>
    <scope>NUCLEOTIDE SEQUENCE [LARGE SCALE GENOMIC DNA]</scope>
    <source>
        <strain evidence="6 7">RZ26</strain>
    </source>
</reference>
<evidence type="ECO:0000259" key="5">
    <source>
        <dbReference type="PROSITE" id="PS51898"/>
    </source>
</evidence>
<dbReference type="InterPro" id="IPR010998">
    <property type="entry name" value="Integrase_recombinase_N"/>
</dbReference>
<comment type="caution">
    <text evidence="6">The sequence shown here is derived from an EMBL/GenBank/DDBJ whole genome shotgun (WGS) entry which is preliminary data.</text>
</comment>
<dbReference type="InterPro" id="IPR011010">
    <property type="entry name" value="DNA_brk_join_enz"/>
</dbReference>
<feature type="domain" description="Tyr recombinase" evidence="5">
    <location>
        <begin position="195"/>
        <end position="367"/>
    </location>
</feature>
<dbReference type="EMBL" id="VATY01000005">
    <property type="protein sequence ID" value="TMM53189.1"/>
    <property type="molecule type" value="Genomic_DNA"/>
</dbReference>
<sequence>MSTVTLIPITHTGIVQVKIDFIYQVDLKAYIKKFPQVRWSQTHGAFCMPFSKKLTNELYVYLRKGNYYVDYSALQKLKSENPVQKPKPAFEKLNQTQRPLLQEYQNYLFGLRLSKSTIDTYSSFIVQLLLYAKDTPLPEIDNTSIRHFVENIISNKKYGISTHRQMIGALKHFGHLFKETKINDLQLNRPKKSRYLPIVLSQREVISLLQCTSNLKHRTILAILYSSGLRVGEIINLNLSDIDIQRKQIAIRQAKGRKDRYVPLAESILPLLINYLNTYKPKVFFIEGNSDNRYSASSIRAFLKKACLTAGIKKPITPHTLRHSYATHLIEDGVGIRHIQELLGHTKPETTMIYTHIAKKDLLSIKSPLDSAVQAIQKSAKAHQKVSLSGTITP</sequence>
<dbReference type="Proteomes" id="UP000310314">
    <property type="component" value="Unassembled WGS sequence"/>
</dbReference>
<dbReference type="RefSeq" id="WP_138659649.1">
    <property type="nucleotide sequence ID" value="NZ_VATY01000005.1"/>
</dbReference>
<dbReference type="Pfam" id="PF00589">
    <property type="entry name" value="Phage_integrase"/>
    <property type="match status" value="1"/>
</dbReference>
<dbReference type="SUPFAM" id="SSF56349">
    <property type="entry name" value="DNA breaking-rejoining enzymes"/>
    <property type="match status" value="1"/>
</dbReference>
<evidence type="ECO:0000256" key="2">
    <source>
        <dbReference type="ARBA" id="ARBA00022908"/>
    </source>
</evidence>
<keyword evidence="7" id="KW-1185">Reference proteome</keyword>
<proteinExistence type="inferred from homology"/>
<dbReference type="Gene3D" id="1.10.150.130">
    <property type="match status" value="1"/>
</dbReference>
<name>A0A5S3PIL3_9FLAO</name>
<dbReference type="Gene3D" id="1.10.443.10">
    <property type="entry name" value="Intergrase catalytic core"/>
    <property type="match status" value="1"/>
</dbReference>
<keyword evidence="3" id="KW-0238">DNA-binding</keyword>
<dbReference type="Pfam" id="PF13495">
    <property type="entry name" value="Phage_int_SAM_4"/>
    <property type="match status" value="1"/>
</dbReference>
<dbReference type="GO" id="GO:0015074">
    <property type="term" value="P:DNA integration"/>
    <property type="evidence" value="ECO:0007669"/>
    <property type="project" value="UniProtKB-KW"/>
</dbReference>
<protein>
    <submittedName>
        <fullName evidence="6">Integrase</fullName>
    </submittedName>
</protein>
<dbReference type="InterPro" id="IPR013762">
    <property type="entry name" value="Integrase-like_cat_sf"/>
</dbReference>
<dbReference type="InterPro" id="IPR050090">
    <property type="entry name" value="Tyrosine_recombinase_XerCD"/>
</dbReference>
<evidence type="ECO:0000313" key="7">
    <source>
        <dbReference type="Proteomes" id="UP000310314"/>
    </source>
</evidence>
<keyword evidence="4" id="KW-0233">DNA recombination</keyword>
<evidence type="ECO:0000256" key="3">
    <source>
        <dbReference type="ARBA" id="ARBA00023125"/>
    </source>
</evidence>
<comment type="similarity">
    <text evidence="1">Belongs to the 'phage' integrase family.</text>
</comment>
<gene>
    <name evidence="6" type="ORF">FEE95_19165</name>
</gene>
<dbReference type="InterPro" id="IPR002104">
    <property type="entry name" value="Integrase_catalytic"/>
</dbReference>
<dbReference type="PANTHER" id="PTHR30349">
    <property type="entry name" value="PHAGE INTEGRASE-RELATED"/>
    <property type="match status" value="1"/>
</dbReference>
<dbReference type="InterPro" id="IPR004107">
    <property type="entry name" value="Integrase_SAM-like_N"/>
</dbReference>
<evidence type="ECO:0000256" key="4">
    <source>
        <dbReference type="ARBA" id="ARBA00023172"/>
    </source>
</evidence>
<dbReference type="PROSITE" id="PS51898">
    <property type="entry name" value="TYR_RECOMBINASE"/>
    <property type="match status" value="1"/>
</dbReference>
<dbReference type="AlphaFoldDB" id="A0A5S3PIL3"/>
<evidence type="ECO:0000313" key="6">
    <source>
        <dbReference type="EMBL" id="TMM53189.1"/>
    </source>
</evidence>
<dbReference type="GO" id="GO:0006310">
    <property type="term" value="P:DNA recombination"/>
    <property type="evidence" value="ECO:0007669"/>
    <property type="project" value="UniProtKB-KW"/>
</dbReference>
<evidence type="ECO:0000256" key="1">
    <source>
        <dbReference type="ARBA" id="ARBA00008857"/>
    </source>
</evidence>
<dbReference type="PANTHER" id="PTHR30349:SF64">
    <property type="entry name" value="PROPHAGE INTEGRASE INTD-RELATED"/>
    <property type="match status" value="1"/>
</dbReference>